<dbReference type="PROSITE" id="PS50865">
    <property type="entry name" value="ZF_MYND_2"/>
    <property type="match status" value="1"/>
</dbReference>
<dbReference type="EMBL" id="JADGIZ020000004">
    <property type="protein sequence ID" value="KAL2919138.1"/>
    <property type="molecule type" value="Genomic_DNA"/>
</dbReference>
<reference evidence="6 7" key="1">
    <citation type="submission" date="2023-09" db="EMBL/GenBank/DDBJ databases">
        <title>Pangenome analysis of Batrachochytrium dendrobatidis and related Chytrids.</title>
        <authorList>
            <person name="Yacoub M.N."/>
            <person name="Stajich J.E."/>
            <person name="James T.Y."/>
        </authorList>
    </citation>
    <scope>NUCLEOTIDE SEQUENCE [LARGE SCALE GENOMIC DNA]</scope>
    <source>
        <strain evidence="6 7">JEL0888</strain>
    </source>
</reference>
<evidence type="ECO:0000313" key="6">
    <source>
        <dbReference type="EMBL" id="KAL2919138.1"/>
    </source>
</evidence>
<comment type="caution">
    <text evidence="6">The sequence shown here is derived from an EMBL/GenBank/DDBJ whole genome shotgun (WGS) entry which is preliminary data.</text>
</comment>
<accession>A0ABR4NHX9</accession>
<dbReference type="Pfam" id="PF20179">
    <property type="entry name" value="MSS51_C"/>
    <property type="match status" value="1"/>
</dbReference>
<dbReference type="PANTHER" id="PTHR47570:SF1">
    <property type="entry name" value="ZINC ION BINDING PROTEIN"/>
    <property type="match status" value="1"/>
</dbReference>
<evidence type="ECO:0000256" key="2">
    <source>
        <dbReference type="ARBA" id="ARBA00022771"/>
    </source>
</evidence>
<dbReference type="InterPro" id="IPR002893">
    <property type="entry name" value="Znf_MYND"/>
</dbReference>
<gene>
    <name evidence="6" type="ORF">HK105_201411</name>
</gene>
<dbReference type="PANTHER" id="PTHR47570">
    <property type="entry name" value="ZINC ION BINDING PROTEIN"/>
    <property type="match status" value="1"/>
</dbReference>
<dbReference type="Gene3D" id="6.10.140.2220">
    <property type="match status" value="1"/>
</dbReference>
<keyword evidence="2 4" id="KW-0863">Zinc-finger</keyword>
<feature type="domain" description="MYND-type" evidence="5">
    <location>
        <begin position="260"/>
        <end position="299"/>
    </location>
</feature>
<name>A0ABR4NHX9_9FUNG</name>
<evidence type="ECO:0000313" key="7">
    <source>
        <dbReference type="Proteomes" id="UP001527925"/>
    </source>
</evidence>
<dbReference type="Pfam" id="PF01753">
    <property type="entry name" value="zf-MYND"/>
    <property type="match status" value="1"/>
</dbReference>
<evidence type="ECO:0000256" key="1">
    <source>
        <dbReference type="ARBA" id="ARBA00022723"/>
    </source>
</evidence>
<evidence type="ECO:0000256" key="3">
    <source>
        <dbReference type="ARBA" id="ARBA00022833"/>
    </source>
</evidence>
<evidence type="ECO:0000259" key="5">
    <source>
        <dbReference type="PROSITE" id="PS50865"/>
    </source>
</evidence>
<proteinExistence type="predicted"/>
<sequence length="648" mass="71193">MDNATANATAANATAANATEAAGAANSTAAGLNAFVLLGADLYSFALRAPTDPLGAVKEHPHLTVLLVLAITAPILFSLLNRALSAKPSVDLALAGTVEEEAEDLAEEAKAAPTTDAIWQIGVSSRSASVAEEGAVRLVAFTKDLRPPTAKHIVATLVKAMVRPEFMGDLEIQRPKLAIFLPSRTCSDAVVAQVAATMKERFDMRVVSAEQIASEMPEIQKRRQAQIAEAQRKANAGAPLPVPGIKNPNIKLQAQPNRHCFNCKKEIETKPSQCSACKAVIYCSGECSKKSWPEHKMLCAGFKRQMSHVEEYKLHSFPFSFYTAKAPLANYNLVPYLNQQGYHNIGVFRRLCGCYNQVPCGEIGAQTLAEIQQENASAQRKFEYMGLPQELYPLAKPLPADVDVSSIDSWESLFKARGWQLDSPAAFVLDIPMTVWFLANKFALKNNPAPADDKPREITIHLIGVEIEADYVQLFEALLPMFPNTHVALHMIGPAISKRIQPQHRTLALRSEASKASLFMTLNSDFYREKYVDGTGFPDKPPVPEQFHKLFNFGTGKPDLVIALNANVLSDPNWRECIEMLVKRKARVVFTDQIEHMGELLGQNLPHLGSSLTVKPQANPFRQPVFQFKPDINLPAFSNGFYYGMGPL</sequence>
<evidence type="ECO:0000256" key="4">
    <source>
        <dbReference type="PROSITE-ProRule" id="PRU00134"/>
    </source>
</evidence>
<organism evidence="6 7">
    <name type="scientific">Polyrhizophydium stewartii</name>
    <dbReference type="NCBI Taxonomy" id="2732419"/>
    <lineage>
        <taxon>Eukaryota</taxon>
        <taxon>Fungi</taxon>
        <taxon>Fungi incertae sedis</taxon>
        <taxon>Chytridiomycota</taxon>
        <taxon>Chytridiomycota incertae sedis</taxon>
        <taxon>Chytridiomycetes</taxon>
        <taxon>Rhizophydiales</taxon>
        <taxon>Rhizophydiales incertae sedis</taxon>
        <taxon>Polyrhizophydium</taxon>
    </lineage>
</organism>
<keyword evidence="3" id="KW-0862">Zinc</keyword>
<dbReference type="SUPFAM" id="SSF144232">
    <property type="entry name" value="HIT/MYND zinc finger-like"/>
    <property type="match status" value="1"/>
</dbReference>
<dbReference type="Proteomes" id="UP001527925">
    <property type="component" value="Unassembled WGS sequence"/>
</dbReference>
<keyword evidence="7" id="KW-1185">Reference proteome</keyword>
<dbReference type="InterPro" id="IPR046824">
    <property type="entry name" value="Mss51-like_C"/>
</dbReference>
<protein>
    <recommendedName>
        <fullName evidence="5">MYND-type domain-containing protein</fullName>
    </recommendedName>
</protein>
<keyword evidence="1" id="KW-0479">Metal-binding</keyword>